<proteinExistence type="predicted"/>
<dbReference type="Proteomes" id="UP001139353">
    <property type="component" value="Unassembled WGS sequence"/>
</dbReference>
<feature type="region of interest" description="Disordered" evidence="1">
    <location>
        <begin position="208"/>
        <end position="234"/>
    </location>
</feature>
<gene>
    <name evidence="2" type="ORF">LPC04_16610</name>
</gene>
<evidence type="ECO:0000313" key="3">
    <source>
        <dbReference type="Proteomes" id="UP001139353"/>
    </source>
</evidence>
<organism evidence="2 3">
    <name type="scientific">Scleromatobacter humisilvae</name>
    <dbReference type="NCBI Taxonomy" id="2897159"/>
    <lineage>
        <taxon>Bacteria</taxon>
        <taxon>Pseudomonadati</taxon>
        <taxon>Pseudomonadota</taxon>
        <taxon>Betaproteobacteria</taxon>
        <taxon>Burkholderiales</taxon>
        <taxon>Sphaerotilaceae</taxon>
        <taxon>Scleromatobacter</taxon>
    </lineage>
</organism>
<comment type="caution">
    <text evidence="2">The sequence shown here is derived from an EMBL/GenBank/DDBJ whole genome shotgun (WGS) entry which is preliminary data.</text>
</comment>
<reference evidence="2" key="1">
    <citation type="submission" date="2021-11" db="EMBL/GenBank/DDBJ databases">
        <title>BS-T2-15 a new species belonging to the Comamonadaceae family isolated from the soil of a French oak forest.</title>
        <authorList>
            <person name="Mieszkin S."/>
            <person name="Alain K."/>
        </authorList>
    </citation>
    <scope>NUCLEOTIDE SEQUENCE</scope>
    <source>
        <strain evidence="2">BS-T2-15</strain>
    </source>
</reference>
<evidence type="ECO:0000313" key="2">
    <source>
        <dbReference type="EMBL" id="MCK9687330.1"/>
    </source>
</evidence>
<name>A0A9X1YKW6_9BURK</name>
<keyword evidence="3" id="KW-1185">Reference proteome</keyword>
<protein>
    <submittedName>
        <fullName evidence="2">Uncharacterized protein</fullName>
    </submittedName>
</protein>
<dbReference type="AlphaFoldDB" id="A0A9X1YKW6"/>
<feature type="compositionally biased region" description="Basic and acidic residues" evidence="1">
    <location>
        <begin position="221"/>
        <end position="234"/>
    </location>
</feature>
<dbReference type="EMBL" id="JAJLJH010000004">
    <property type="protein sequence ID" value="MCK9687330.1"/>
    <property type="molecule type" value="Genomic_DNA"/>
</dbReference>
<sequence>MKKLEWQPVVLANALDVEHGDTHAQLAIDRPRREVILKMDVYDIQAVWDFVRGPLLSEFDDRVFDVRDYGGVHALANHTLAIQLAGTLFPVPFYAHDNGSVSSMLGNPRVERQRRCDESRLGVMQALKGGGYRAALLAEYTDEGWPALHVLVDYKLPRLSFVFELGDLAQTGAYFDVPVDVEAVTGGLFKLEHAVQLLSQGYSALSEDGTRLESSDGSPDEVARWLGSERGRLE</sequence>
<accession>A0A9X1YKW6</accession>
<dbReference type="RefSeq" id="WP_275683370.1">
    <property type="nucleotide sequence ID" value="NZ_JAJLJH010000004.1"/>
</dbReference>
<evidence type="ECO:0000256" key="1">
    <source>
        <dbReference type="SAM" id="MobiDB-lite"/>
    </source>
</evidence>